<dbReference type="PANTHER" id="PTHR13260:SF0">
    <property type="entry name" value="ANAPHASE-PROMOTING COMPLEX SUBUNIT 4"/>
    <property type="match status" value="1"/>
</dbReference>
<dbReference type="InterPro" id="IPR015943">
    <property type="entry name" value="WD40/YVTN_repeat-like_dom_sf"/>
</dbReference>
<name>A0A438MWW6_EXOME</name>
<dbReference type="EMBL" id="NAJM01000040">
    <property type="protein sequence ID" value="RVX68241.1"/>
    <property type="molecule type" value="Genomic_DNA"/>
</dbReference>
<dbReference type="Gene3D" id="2.130.10.10">
    <property type="entry name" value="YVTN repeat-like/Quinoprotein amine dehydrogenase"/>
    <property type="match status" value="1"/>
</dbReference>
<dbReference type="Pfam" id="PF12894">
    <property type="entry name" value="ANAPC4_WD40"/>
    <property type="match status" value="1"/>
</dbReference>
<keyword evidence="5" id="KW-0131">Cell cycle</keyword>
<evidence type="ECO:0000313" key="10">
    <source>
        <dbReference type="Proteomes" id="UP000288859"/>
    </source>
</evidence>
<dbReference type="InterPro" id="IPR024790">
    <property type="entry name" value="APC4_long_dom"/>
</dbReference>
<dbReference type="GO" id="GO:0051301">
    <property type="term" value="P:cell division"/>
    <property type="evidence" value="ECO:0007669"/>
    <property type="project" value="UniProtKB-KW"/>
</dbReference>
<reference evidence="9 10" key="1">
    <citation type="submission" date="2017-03" db="EMBL/GenBank/DDBJ databases">
        <title>Genomes of endolithic fungi from Antarctica.</title>
        <authorList>
            <person name="Coleine C."/>
            <person name="Masonjones S."/>
            <person name="Stajich J.E."/>
        </authorList>
    </citation>
    <scope>NUCLEOTIDE SEQUENCE [LARGE SCALE GENOMIC DNA]</scope>
    <source>
        <strain evidence="9 10">CCFEE 6314</strain>
    </source>
</reference>
<dbReference type="PANTHER" id="PTHR13260">
    <property type="entry name" value="ANAPHASE PROMOTING COMPLEX SUBUNIT 4 APC4"/>
    <property type="match status" value="1"/>
</dbReference>
<dbReference type="GO" id="GO:0031145">
    <property type="term" value="P:anaphase-promoting complex-dependent catabolic process"/>
    <property type="evidence" value="ECO:0007669"/>
    <property type="project" value="InterPro"/>
</dbReference>
<protein>
    <recommendedName>
        <fullName evidence="1">Anaphase-promoting complex subunit 4</fullName>
    </recommendedName>
</protein>
<accession>A0A438MWW6</accession>
<evidence type="ECO:0000256" key="5">
    <source>
        <dbReference type="ARBA" id="ARBA00023306"/>
    </source>
</evidence>
<dbReference type="GO" id="GO:0005680">
    <property type="term" value="C:anaphase-promoting complex"/>
    <property type="evidence" value="ECO:0007669"/>
    <property type="project" value="InterPro"/>
</dbReference>
<keyword evidence="4" id="KW-0833">Ubl conjugation pathway</keyword>
<dbReference type="Pfam" id="PF12896">
    <property type="entry name" value="ANAPC4"/>
    <property type="match status" value="1"/>
</dbReference>
<dbReference type="Proteomes" id="UP000288859">
    <property type="component" value="Unassembled WGS sequence"/>
</dbReference>
<keyword evidence="2" id="KW-0132">Cell division</keyword>
<evidence type="ECO:0000313" key="9">
    <source>
        <dbReference type="EMBL" id="RVX68241.1"/>
    </source>
</evidence>
<evidence type="ECO:0000259" key="7">
    <source>
        <dbReference type="Pfam" id="PF12894"/>
    </source>
</evidence>
<dbReference type="GO" id="GO:0070979">
    <property type="term" value="P:protein K11-linked ubiquitination"/>
    <property type="evidence" value="ECO:0007669"/>
    <property type="project" value="TreeGrafter"/>
</dbReference>
<gene>
    <name evidence="9" type="ORF">B0A52_08750</name>
</gene>
<dbReference type="SUPFAM" id="SSF50978">
    <property type="entry name" value="WD40 repeat-like"/>
    <property type="match status" value="1"/>
</dbReference>
<dbReference type="OrthoDB" id="2110451at2759"/>
<feature type="domain" description="Anaphase-promoting complex subunit 4 long" evidence="8">
    <location>
        <begin position="339"/>
        <end position="536"/>
    </location>
</feature>
<evidence type="ECO:0000256" key="1">
    <source>
        <dbReference type="ARBA" id="ARBA00016067"/>
    </source>
</evidence>
<keyword evidence="3" id="KW-0498">Mitosis</keyword>
<dbReference type="GO" id="GO:0034399">
    <property type="term" value="C:nuclear periphery"/>
    <property type="evidence" value="ECO:0007669"/>
    <property type="project" value="TreeGrafter"/>
</dbReference>
<dbReference type="InterPro" id="IPR036322">
    <property type="entry name" value="WD40_repeat_dom_sf"/>
</dbReference>
<evidence type="ECO:0000256" key="4">
    <source>
        <dbReference type="ARBA" id="ARBA00022786"/>
    </source>
</evidence>
<organism evidence="9 10">
    <name type="scientific">Exophiala mesophila</name>
    <name type="common">Black yeast-like fungus</name>
    <dbReference type="NCBI Taxonomy" id="212818"/>
    <lineage>
        <taxon>Eukaryota</taxon>
        <taxon>Fungi</taxon>
        <taxon>Dikarya</taxon>
        <taxon>Ascomycota</taxon>
        <taxon>Pezizomycotina</taxon>
        <taxon>Eurotiomycetes</taxon>
        <taxon>Chaetothyriomycetidae</taxon>
        <taxon>Chaetothyriales</taxon>
        <taxon>Herpotrichiellaceae</taxon>
        <taxon>Exophiala</taxon>
    </lineage>
</organism>
<feature type="compositionally biased region" description="Low complexity" evidence="6">
    <location>
        <begin position="124"/>
        <end position="136"/>
    </location>
</feature>
<feature type="domain" description="Anaphase-promoting complex subunit 4-like WD40" evidence="7">
    <location>
        <begin position="20"/>
        <end position="116"/>
    </location>
</feature>
<feature type="region of interest" description="Disordered" evidence="6">
    <location>
        <begin position="121"/>
        <end position="145"/>
    </location>
</feature>
<dbReference type="InterPro" id="IPR024977">
    <property type="entry name" value="Apc4-like_WD40_dom"/>
</dbReference>
<dbReference type="InterPro" id="IPR024789">
    <property type="entry name" value="APC4"/>
</dbReference>
<sequence>MHTVATRVLTEPCVPSGPLVAYCPTMDLVATMTRGGAVDVWRLNGQKVFGAVFDIDPPAGGADTEGESAAEPLPPGGIVRGICWRRDGQILAVACSDGAVSLINAFTGKIAHQLVTKLPPGPISPSTSFTSQSPSSRKLRNARQSSVSAGRLSLVKPRTSLSCISWTTHFATPSPSTVQQHLESPKVAEKNITLDHILSMKADVGKLLSLEANLPQELSAIDIENSLPRLATLPPIGVGSGDDVFSTRASIDAIFHTNSSGLAGSVDVLLAGLYDESDTSDDPRCAVHVRIFDSFEIGAADIGHCLQSVHGPGRVISMASHPYLHTAFLAVEQTDKTLHLVSLDLSFIPQTGRNLALVARKATQLGNLLRYASQVQMQLSTEVKAAFELPARFLRNINESLAESDPDADFAFAVHHLAVTGECSARFKEWLVDEVGERGLKRWEKAVGDCLDVVRRLTSECLAPALERIEVVLSRLRGLASFSETRDRLGLAEFDVKKATETVDVLTLLAEDLLVDVGTEIKEFAAFMKWMKWECEIEALEEGSERAEELRESWTGEQEIRTVLDYVGNAMSETRLKRHIDTPPAGGEPLQAAESFGGENEAGFYVEYTNQRNSKTKNSNPPRLGQLLERLRKQCDVVFGQIAEHFRKSMLASYMVELPRGLDVEDLDMRVVADVQDATAQMLLVLARDVKHHNQLHHIQLMLRQEGPKAIKFTSDFTRLPTIPDVLEILDAKIVDDMAVLTLVRTEDDIRLYGRQLVVLDDEQDQDAEWQLDHVFEDGKMEAGMSPAKLEVNGRVGRRVVAVMDRNGLGYVVLDLDASQETDGDDDAEHDQTMTG</sequence>
<evidence type="ECO:0000259" key="8">
    <source>
        <dbReference type="Pfam" id="PF12896"/>
    </source>
</evidence>
<evidence type="ECO:0000256" key="2">
    <source>
        <dbReference type="ARBA" id="ARBA00022618"/>
    </source>
</evidence>
<dbReference type="AlphaFoldDB" id="A0A438MWW6"/>
<proteinExistence type="predicted"/>
<comment type="caution">
    <text evidence="9">The sequence shown here is derived from an EMBL/GenBank/DDBJ whole genome shotgun (WGS) entry which is preliminary data.</text>
</comment>
<dbReference type="VEuPathDB" id="FungiDB:PV10_00864"/>
<evidence type="ECO:0000256" key="3">
    <source>
        <dbReference type="ARBA" id="ARBA00022776"/>
    </source>
</evidence>
<evidence type="ECO:0000256" key="6">
    <source>
        <dbReference type="SAM" id="MobiDB-lite"/>
    </source>
</evidence>